<dbReference type="InterPro" id="IPR006162">
    <property type="entry name" value="Ppantetheine_attach_site"/>
</dbReference>
<dbReference type="OrthoDB" id="515324at2759"/>
<keyword evidence="1" id="KW-0596">Phosphopantetheine</keyword>
<comment type="caution">
    <text evidence="4">The sequence shown here is derived from an EMBL/GenBank/DDBJ whole genome shotgun (WGS) entry which is preliminary data.</text>
</comment>
<dbReference type="GO" id="GO:0031177">
    <property type="term" value="F:phosphopantetheine binding"/>
    <property type="evidence" value="ECO:0007669"/>
    <property type="project" value="InterPro"/>
</dbReference>
<keyword evidence="2" id="KW-0597">Phosphoprotein</keyword>
<evidence type="ECO:0000256" key="1">
    <source>
        <dbReference type="ARBA" id="ARBA00022450"/>
    </source>
</evidence>
<dbReference type="Gene3D" id="1.10.1200.10">
    <property type="entry name" value="ACP-like"/>
    <property type="match status" value="1"/>
</dbReference>
<accession>A0A2P6VJX1</accession>
<evidence type="ECO:0000256" key="2">
    <source>
        <dbReference type="ARBA" id="ARBA00022553"/>
    </source>
</evidence>
<dbReference type="InterPro" id="IPR009081">
    <property type="entry name" value="PP-bd_ACP"/>
</dbReference>
<evidence type="ECO:0000313" key="4">
    <source>
        <dbReference type="EMBL" id="PSC74392.1"/>
    </source>
</evidence>
<dbReference type="PROSITE" id="PS00012">
    <property type="entry name" value="PHOSPHOPANTETHEINE"/>
    <property type="match status" value="1"/>
</dbReference>
<dbReference type="Pfam" id="PF00550">
    <property type="entry name" value="PP-binding"/>
    <property type="match status" value="1"/>
</dbReference>
<dbReference type="InterPro" id="IPR036736">
    <property type="entry name" value="ACP-like_sf"/>
</dbReference>
<evidence type="ECO:0000313" key="5">
    <source>
        <dbReference type="Proteomes" id="UP000239649"/>
    </source>
</evidence>
<dbReference type="EMBL" id="LHPF02000004">
    <property type="protein sequence ID" value="PSC74392.1"/>
    <property type="molecule type" value="Genomic_DNA"/>
</dbReference>
<proteinExistence type="predicted"/>
<gene>
    <name evidence="4" type="ORF">C2E20_2117</name>
</gene>
<reference evidence="4 5" key="1">
    <citation type="journal article" date="2018" name="Plant J.">
        <title>Genome sequences of Chlorella sorokiniana UTEX 1602 and Micractinium conductrix SAG 241.80: implications to maltose excretion by a green alga.</title>
        <authorList>
            <person name="Arriola M.B."/>
            <person name="Velmurugan N."/>
            <person name="Zhang Y."/>
            <person name="Plunkett M.H."/>
            <person name="Hondzo H."/>
            <person name="Barney B.M."/>
        </authorList>
    </citation>
    <scope>NUCLEOTIDE SEQUENCE [LARGE SCALE GENOMIC DNA]</scope>
    <source>
        <strain evidence="4 5">SAG 241.80</strain>
    </source>
</reference>
<protein>
    <submittedName>
        <fullName evidence="4">Polyketide synthase</fullName>
    </submittedName>
</protein>
<keyword evidence="5" id="KW-1185">Reference proteome</keyword>
<dbReference type="Proteomes" id="UP000239649">
    <property type="component" value="Unassembled WGS sequence"/>
</dbReference>
<feature type="domain" description="Carrier" evidence="3">
    <location>
        <begin position="1"/>
        <end position="47"/>
    </location>
</feature>
<dbReference type="SUPFAM" id="SSF47336">
    <property type="entry name" value="ACP-like"/>
    <property type="match status" value="1"/>
</dbReference>
<organism evidence="4 5">
    <name type="scientific">Micractinium conductrix</name>
    <dbReference type="NCBI Taxonomy" id="554055"/>
    <lineage>
        <taxon>Eukaryota</taxon>
        <taxon>Viridiplantae</taxon>
        <taxon>Chlorophyta</taxon>
        <taxon>core chlorophytes</taxon>
        <taxon>Trebouxiophyceae</taxon>
        <taxon>Chlorellales</taxon>
        <taxon>Chlorellaceae</taxon>
        <taxon>Chlorella clade</taxon>
        <taxon>Micractinium</taxon>
    </lineage>
</organism>
<dbReference type="AlphaFoldDB" id="A0A2P6VJX1"/>
<dbReference type="InterPro" id="IPR020806">
    <property type="entry name" value="PKS_PP-bd"/>
</dbReference>
<name>A0A2P6VJX1_9CHLO</name>
<dbReference type="SMART" id="SM00823">
    <property type="entry name" value="PKS_PP"/>
    <property type="match status" value="1"/>
</dbReference>
<sequence length="122" mass="12718">MEAGLDSLGTIELRNALGAAFGIELAPTAVLDYPNVAALAGHLAGILLPPPSGDTQSEQSGPWEYQHTVPTVAGVPTAVEQAPPLAALRAVSYHVPQGRMDASFSADAPFVVPLESIRHHLF</sequence>
<dbReference type="PROSITE" id="PS50075">
    <property type="entry name" value="CARRIER"/>
    <property type="match status" value="1"/>
</dbReference>
<evidence type="ECO:0000259" key="3">
    <source>
        <dbReference type="PROSITE" id="PS50075"/>
    </source>
</evidence>